<dbReference type="Proteomes" id="UP000238081">
    <property type="component" value="Unassembled WGS sequence"/>
</dbReference>
<dbReference type="RefSeq" id="WP_002581525.1">
    <property type="nucleotide sequence ID" value="NZ_AP019717.1"/>
</dbReference>
<dbReference type="InterPro" id="IPR007300">
    <property type="entry name" value="CidB/LrgB"/>
</dbReference>
<dbReference type="AlphaFoldDB" id="A0A0A6PWI0"/>
<dbReference type="EMBL" id="CP040627">
    <property type="protein sequence ID" value="QMW92995.1"/>
    <property type="molecule type" value="Genomic_DNA"/>
</dbReference>
<evidence type="ECO:0000313" key="11">
    <source>
        <dbReference type="Proteomes" id="UP000321089"/>
    </source>
</evidence>
<name>A0A0A6PWI0_CLOBU</name>
<protein>
    <submittedName>
        <fullName evidence="7">LrgB family protein</fullName>
    </submittedName>
    <submittedName>
        <fullName evidence="6">Membrane protein</fullName>
    </submittedName>
</protein>
<accession>A0A0A6PWI0</accession>
<feature type="transmembrane region" description="Helical" evidence="5">
    <location>
        <begin position="64"/>
        <end position="81"/>
    </location>
</feature>
<keyword evidence="2 5" id="KW-0812">Transmembrane</keyword>
<reference evidence="9 13" key="2">
    <citation type="submission" date="2019-05" db="EMBL/GenBank/DDBJ databases">
        <authorList>
            <person name="Schori C."/>
            <person name="Ahrens C."/>
        </authorList>
    </citation>
    <scope>NUCLEOTIDE SEQUENCE [LARGE SCALE GENOMIC DNA]</scope>
    <source>
        <strain evidence="9 13">DSM 10702</strain>
    </source>
</reference>
<evidence type="ECO:0000256" key="3">
    <source>
        <dbReference type="ARBA" id="ARBA00022989"/>
    </source>
</evidence>
<sequence>MKEIISSPVFGVLISIAAYLIGCLVKEKLKYSFFNPLLIAIIILIIVMSNLHIEYSDYSKGGEIISFFLAPATVALALPLYKKFSLFKKNAIPILVGIICGSVSGIVTVISLAKLFHLSDDLTISLIPKSITTPIGMALAEQLGGLPSITVVAIIVTGIFGSIIGPFLDKIFKINDKVAMGIAMGNASHAVGTARAMELGETEGAMSSLTIAIAGIITVIIAPPLWNFFSHFIN</sequence>
<feature type="transmembrane region" description="Helical" evidence="5">
    <location>
        <begin position="6"/>
        <end position="25"/>
    </location>
</feature>
<dbReference type="OrthoDB" id="9811701at2"/>
<reference evidence="6 11" key="3">
    <citation type="submission" date="2019-07" db="EMBL/GenBank/DDBJ databases">
        <title>Whole genome shotgun sequence of Clostridium butyricum NBRC 3858.</title>
        <authorList>
            <person name="Hosoyama A."/>
            <person name="Uohara A."/>
            <person name="Ohji S."/>
            <person name="Ichikawa N."/>
        </authorList>
    </citation>
    <scope>NUCLEOTIDE SEQUENCE [LARGE SCALE GENOMIC DNA]</scope>
    <source>
        <strain evidence="6 11">NBRC 3858</strain>
    </source>
</reference>
<evidence type="ECO:0000256" key="4">
    <source>
        <dbReference type="ARBA" id="ARBA00023136"/>
    </source>
</evidence>
<keyword evidence="3 5" id="KW-1133">Transmembrane helix</keyword>
<keyword evidence="4 5" id="KW-0472">Membrane</keyword>
<evidence type="ECO:0000313" key="8">
    <source>
        <dbReference type="EMBL" id="PPV16777.1"/>
    </source>
</evidence>
<evidence type="ECO:0000256" key="5">
    <source>
        <dbReference type="SAM" id="Phobius"/>
    </source>
</evidence>
<dbReference type="EMBL" id="LRDH01000067">
    <property type="protein sequence ID" value="PPV16777.1"/>
    <property type="molecule type" value="Genomic_DNA"/>
</dbReference>
<dbReference type="PANTHER" id="PTHR30249">
    <property type="entry name" value="PUTATIVE SEROTONIN TRANSPORTER"/>
    <property type="match status" value="1"/>
</dbReference>
<evidence type="ECO:0000256" key="1">
    <source>
        <dbReference type="ARBA" id="ARBA00004141"/>
    </source>
</evidence>
<feature type="transmembrane region" description="Helical" evidence="5">
    <location>
        <begin position="146"/>
        <end position="168"/>
    </location>
</feature>
<evidence type="ECO:0000313" key="6">
    <source>
        <dbReference type="EMBL" id="GEQ20408.1"/>
    </source>
</evidence>
<evidence type="ECO:0000313" key="10">
    <source>
        <dbReference type="Proteomes" id="UP000238081"/>
    </source>
</evidence>
<dbReference type="Proteomes" id="UP000515243">
    <property type="component" value="Chromosome 2"/>
</dbReference>
<comment type="subcellular location">
    <subcellularLocation>
        <location evidence="1">Membrane</location>
        <topology evidence="1">Multi-pass membrane protein</topology>
    </subcellularLocation>
</comment>
<dbReference type="Proteomes" id="UP000321089">
    <property type="component" value="Unassembled WGS sequence"/>
</dbReference>
<dbReference type="EMBL" id="BKBC01000008">
    <property type="protein sequence ID" value="GEQ20408.1"/>
    <property type="molecule type" value="Genomic_DNA"/>
</dbReference>
<feature type="transmembrane region" description="Helical" evidence="5">
    <location>
        <begin position="93"/>
        <end position="113"/>
    </location>
</feature>
<dbReference type="EMBL" id="WOFV02000081">
    <property type="protein sequence ID" value="NAS19562.1"/>
    <property type="molecule type" value="Genomic_DNA"/>
</dbReference>
<dbReference type="GeneID" id="92946291"/>
<gene>
    <name evidence="8" type="ORF">AWN73_09705</name>
    <name evidence="6" type="ORF">CBU02nite_09140</name>
    <name evidence="9" type="ORF">FF104_18935</name>
    <name evidence="7" type="ORF">GND98_017300</name>
</gene>
<evidence type="ECO:0000313" key="7">
    <source>
        <dbReference type="EMBL" id="NAS19562.1"/>
    </source>
</evidence>
<dbReference type="PANTHER" id="PTHR30249:SF0">
    <property type="entry name" value="PLASTIDAL GLYCOLATE_GLYCERATE TRANSLOCATOR 1, CHLOROPLASTIC"/>
    <property type="match status" value="1"/>
</dbReference>
<evidence type="ECO:0000313" key="9">
    <source>
        <dbReference type="EMBL" id="QMW92995.1"/>
    </source>
</evidence>
<evidence type="ECO:0000313" key="13">
    <source>
        <dbReference type="Proteomes" id="UP000515243"/>
    </source>
</evidence>
<evidence type="ECO:0000256" key="2">
    <source>
        <dbReference type="ARBA" id="ARBA00022692"/>
    </source>
</evidence>
<dbReference type="Proteomes" id="UP000474042">
    <property type="component" value="Unassembled WGS sequence"/>
</dbReference>
<reference evidence="8 10" key="1">
    <citation type="submission" date="2016-01" db="EMBL/GenBank/DDBJ databases">
        <title>Characterization of the Clostridium difficile lineages that are prevalent in Hong Kong and China.</title>
        <authorList>
            <person name="Kwok J.S.-L."/>
            <person name="Lam W.-Y."/>
            <person name="Ip M."/>
            <person name="Chan T.-F."/>
            <person name="Hawkey P.M."/>
            <person name="Tsui S.K.-W."/>
        </authorList>
    </citation>
    <scope>NUCLEOTIDE SEQUENCE [LARGE SCALE GENOMIC DNA]</scope>
    <source>
        <strain evidence="8 10">300064</strain>
    </source>
</reference>
<feature type="transmembrane region" description="Helical" evidence="5">
    <location>
        <begin position="32"/>
        <end position="52"/>
    </location>
</feature>
<evidence type="ECO:0000313" key="12">
    <source>
        <dbReference type="Proteomes" id="UP000474042"/>
    </source>
</evidence>
<organism evidence="8 10">
    <name type="scientific">Clostridium butyricum</name>
    <dbReference type="NCBI Taxonomy" id="1492"/>
    <lineage>
        <taxon>Bacteria</taxon>
        <taxon>Bacillati</taxon>
        <taxon>Bacillota</taxon>
        <taxon>Clostridia</taxon>
        <taxon>Eubacteriales</taxon>
        <taxon>Clostridiaceae</taxon>
        <taxon>Clostridium</taxon>
    </lineage>
</organism>
<dbReference type="KEGG" id="cbut:ATN24_19165"/>
<dbReference type="GO" id="GO:0016020">
    <property type="term" value="C:membrane"/>
    <property type="evidence" value="ECO:0007669"/>
    <property type="project" value="UniProtKB-SubCell"/>
</dbReference>
<dbReference type="Pfam" id="PF04172">
    <property type="entry name" value="LrgB"/>
    <property type="match status" value="1"/>
</dbReference>
<reference evidence="7 12" key="4">
    <citation type="submission" date="2020-01" db="EMBL/GenBank/DDBJ databases">
        <title>Genome sequence of a 1,3-propanediol producer, Clostridium butyricum S3.</title>
        <authorList>
            <person name="Zhou J."/>
        </authorList>
    </citation>
    <scope>NUCLEOTIDE SEQUENCE [LARGE SCALE GENOMIC DNA]</scope>
    <source>
        <strain evidence="7 12">S3</strain>
    </source>
</reference>
<proteinExistence type="predicted"/>
<feature type="transmembrane region" description="Helical" evidence="5">
    <location>
        <begin position="205"/>
        <end position="226"/>
    </location>
</feature>